<keyword evidence="4" id="KW-0804">Transcription</keyword>
<evidence type="ECO:0000256" key="2">
    <source>
        <dbReference type="ARBA" id="ARBA00023015"/>
    </source>
</evidence>
<dbReference type="OrthoDB" id="9808480at2"/>
<dbReference type="InterPro" id="IPR009061">
    <property type="entry name" value="DNA-bd_dom_put_sf"/>
</dbReference>
<dbReference type="AlphaFoldDB" id="A0A5J5FVS4"/>
<feature type="domain" description="HTH merR-type" evidence="5">
    <location>
        <begin position="1"/>
        <end position="68"/>
    </location>
</feature>
<sequence length="116" mass="13237">MRIGELSRRSGVSARMLRYYEQKGLLHPVRRESGYREYRAADVVLATRIRTLSEAGMTLAAIRKISPCMDGQTLFRPCPEVRKTLNAELEKIRHKMAALQQSGEILSQYLGKLSQE</sequence>
<dbReference type="InterPro" id="IPR047057">
    <property type="entry name" value="MerR_fam"/>
</dbReference>
<evidence type="ECO:0000256" key="3">
    <source>
        <dbReference type="ARBA" id="ARBA00023125"/>
    </source>
</evidence>
<dbReference type="PANTHER" id="PTHR30204:SF69">
    <property type="entry name" value="MERR-FAMILY TRANSCRIPTIONAL REGULATOR"/>
    <property type="match status" value="1"/>
</dbReference>
<gene>
    <name evidence="6" type="ORF">FJU30_19070</name>
</gene>
<dbReference type="GO" id="GO:0003677">
    <property type="term" value="F:DNA binding"/>
    <property type="evidence" value="ECO:0007669"/>
    <property type="project" value="UniProtKB-KW"/>
</dbReference>
<dbReference type="GO" id="GO:0003700">
    <property type="term" value="F:DNA-binding transcription factor activity"/>
    <property type="evidence" value="ECO:0007669"/>
    <property type="project" value="InterPro"/>
</dbReference>
<dbReference type="InterPro" id="IPR000551">
    <property type="entry name" value="MerR-type_HTH_dom"/>
</dbReference>
<evidence type="ECO:0000256" key="4">
    <source>
        <dbReference type="ARBA" id="ARBA00023163"/>
    </source>
</evidence>
<dbReference type="CDD" id="cd01282">
    <property type="entry name" value="HTH_MerR-like_sg3"/>
    <property type="match status" value="1"/>
</dbReference>
<keyword evidence="1" id="KW-0678">Repressor</keyword>
<proteinExistence type="predicted"/>
<accession>A0A5J5FVS4</accession>
<dbReference type="Proteomes" id="UP000335415">
    <property type="component" value="Unassembled WGS sequence"/>
</dbReference>
<protein>
    <submittedName>
        <fullName evidence="6">MerR family transcriptional regulator</fullName>
    </submittedName>
</protein>
<dbReference type="PRINTS" id="PR00040">
    <property type="entry name" value="HTHMERR"/>
</dbReference>
<dbReference type="Pfam" id="PF13411">
    <property type="entry name" value="MerR_1"/>
    <property type="match status" value="1"/>
</dbReference>
<dbReference type="PROSITE" id="PS50937">
    <property type="entry name" value="HTH_MERR_2"/>
    <property type="match status" value="1"/>
</dbReference>
<dbReference type="SMART" id="SM00422">
    <property type="entry name" value="HTH_MERR"/>
    <property type="match status" value="1"/>
</dbReference>
<comment type="caution">
    <text evidence="6">The sequence shown here is derived from an EMBL/GenBank/DDBJ whole genome shotgun (WGS) entry which is preliminary data.</text>
</comment>
<name>A0A5J5FVS4_9GAMM</name>
<evidence type="ECO:0000256" key="1">
    <source>
        <dbReference type="ARBA" id="ARBA00022491"/>
    </source>
</evidence>
<dbReference type="RefSeq" id="WP_150436563.1">
    <property type="nucleotide sequence ID" value="NZ_VYKJ01000011.1"/>
</dbReference>
<dbReference type="EMBL" id="VYKJ01000011">
    <property type="protein sequence ID" value="KAA8997340.1"/>
    <property type="molecule type" value="Genomic_DNA"/>
</dbReference>
<keyword evidence="2" id="KW-0805">Transcription regulation</keyword>
<keyword evidence="3" id="KW-0238">DNA-binding</keyword>
<dbReference type="Gene3D" id="1.10.1660.10">
    <property type="match status" value="1"/>
</dbReference>
<organism evidence="6 7">
    <name type="scientific">Affinibrenneria salicis</name>
    <dbReference type="NCBI Taxonomy" id="2590031"/>
    <lineage>
        <taxon>Bacteria</taxon>
        <taxon>Pseudomonadati</taxon>
        <taxon>Pseudomonadota</taxon>
        <taxon>Gammaproteobacteria</taxon>
        <taxon>Enterobacterales</taxon>
        <taxon>Pectobacteriaceae</taxon>
        <taxon>Affinibrenneria</taxon>
    </lineage>
</organism>
<reference evidence="6 7" key="1">
    <citation type="submission" date="2019-09" db="EMBL/GenBank/DDBJ databases">
        <authorList>
            <person name="Li Y."/>
        </authorList>
    </citation>
    <scope>NUCLEOTIDE SEQUENCE [LARGE SCALE GENOMIC DNA]</scope>
    <source>
        <strain evidence="6 7">L3-3HA</strain>
    </source>
</reference>
<dbReference type="SUPFAM" id="SSF46955">
    <property type="entry name" value="Putative DNA-binding domain"/>
    <property type="match status" value="1"/>
</dbReference>
<evidence type="ECO:0000313" key="7">
    <source>
        <dbReference type="Proteomes" id="UP000335415"/>
    </source>
</evidence>
<evidence type="ECO:0000259" key="5">
    <source>
        <dbReference type="PROSITE" id="PS50937"/>
    </source>
</evidence>
<keyword evidence="7" id="KW-1185">Reference proteome</keyword>
<dbReference type="PANTHER" id="PTHR30204">
    <property type="entry name" value="REDOX-CYCLING DRUG-SENSING TRANSCRIPTIONAL ACTIVATOR SOXR"/>
    <property type="match status" value="1"/>
</dbReference>
<dbReference type="PROSITE" id="PS00552">
    <property type="entry name" value="HTH_MERR_1"/>
    <property type="match status" value="1"/>
</dbReference>
<evidence type="ECO:0000313" key="6">
    <source>
        <dbReference type="EMBL" id="KAA8997340.1"/>
    </source>
</evidence>